<evidence type="ECO:0008006" key="3">
    <source>
        <dbReference type="Google" id="ProtNLM"/>
    </source>
</evidence>
<dbReference type="Proteomes" id="UP001195914">
    <property type="component" value="Unassembled WGS sequence"/>
</dbReference>
<comment type="caution">
    <text evidence="1">The sequence shown here is derived from an EMBL/GenBank/DDBJ whole genome shotgun (WGS) entry which is preliminary data.</text>
</comment>
<evidence type="ECO:0000313" key="1">
    <source>
        <dbReference type="EMBL" id="KAK1938562.1"/>
    </source>
</evidence>
<reference evidence="1" key="2">
    <citation type="submission" date="2021-05" db="EMBL/GenBank/DDBJ databases">
        <authorList>
            <person name="Pain A."/>
        </authorList>
    </citation>
    <scope>NUCLEOTIDE SEQUENCE</scope>
    <source>
        <strain evidence="1">1802A</strain>
    </source>
</reference>
<organism evidence="1 2">
    <name type="scientific">Babesia divergens</name>
    <dbReference type="NCBI Taxonomy" id="32595"/>
    <lineage>
        <taxon>Eukaryota</taxon>
        <taxon>Sar</taxon>
        <taxon>Alveolata</taxon>
        <taxon>Apicomplexa</taxon>
        <taxon>Aconoidasida</taxon>
        <taxon>Piroplasmida</taxon>
        <taxon>Babesiidae</taxon>
        <taxon>Babesia</taxon>
    </lineage>
</organism>
<name>A0AAD9GHL4_BABDI</name>
<proteinExistence type="predicted"/>
<sequence length="154" mass="17358">MNEIDGGLAEGDVLSVLRQQLPPELQSINSIDDLLEYGIKGAKAERDAAILNFLTTKKLIGNIKLLKKLNDNTRAYIDIGNNVLLPARLQDKRLLVNIGYQFYLEMEPEEAEVFSREKLQLIESNIDILNRKIADQRAQAFIIAETLCNMSSLL</sequence>
<dbReference type="EMBL" id="JAHBMH010000024">
    <property type="protein sequence ID" value="KAK1938562.1"/>
    <property type="molecule type" value="Genomic_DNA"/>
</dbReference>
<dbReference type="Pfam" id="PF02996">
    <property type="entry name" value="Prefoldin"/>
    <property type="match status" value="1"/>
</dbReference>
<keyword evidence="2" id="KW-1185">Reference proteome</keyword>
<evidence type="ECO:0000313" key="2">
    <source>
        <dbReference type="Proteomes" id="UP001195914"/>
    </source>
</evidence>
<dbReference type="InterPro" id="IPR009053">
    <property type="entry name" value="Prefoldin"/>
</dbReference>
<dbReference type="SUPFAM" id="SSF46579">
    <property type="entry name" value="Prefoldin"/>
    <property type="match status" value="1"/>
</dbReference>
<reference evidence="1" key="1">
    <citation type="journal article" date="2014" name="Nucleic Acids Res.">
        <title>The evolutionary dynamics of variant antigen genes in Babesia reveal a history of genomic innovation underlying host-parasite interaction.</title>
        <authorList>
            <person name="Jackson A.P."/>
            <person name="Otto T.D."/>
            <person name="Darby A."/>
            <person name="Ramaprasad A."/>
            <person name="Xia D."/>
            <person name="Echaide I.E."/>
            <person name="Farber M."/>
            <person name="Gahlot S."/>
            <person name="Gamble J."/>
            <person name="Gupta D."/>
            <person name="Gupta Y."/>
            <person name="Jackson L."/>
            <person name="Malandrin L."/>
            <person name="Malas T.B."/>
            <person name="Moussa E."/>
            <person name="Nair M."/>
            <person name="Reid A.J."/>
            <person name="Sanders M."/>
            <person name="Sharma J."/>
            <person name="Tracey A."/>
            <person name="Quail M.A."/>
            <person name="Weir W."/>
            <person name="Wastling J.M."/>
            <person name="Hall N."/>
            <person name="Willadsen P."/>
            <person name="Lingelbach K."/>
            <person name="Shiels B."/>
            <person name="Tait A."/>
            <person name="Berriman M."/>
            <person name="Allred D.R."/>
            <person name="Pain A."/>
        </authorList>
    </citation>
    <scope>NUCLEOTIDE SEQUENCE</scope>
    <source>
        <strain evidence="1">1802A</strain>
    </source>
</reference>
<gene>
    <name evidence="1" type="ORF">X943_002287</name>
</gene>
<protein>
    <recommendedName>
        <fullName evidence="3">Prefoldin subunit alpha</fullName>
    </recommendedName>
</protein>
<dbReference type="Gene3D" id="1.10.287.370">
    <property type="match status" value="1"/>
</dbReference>
<dbReference type="InterPro" id="IPR004127">
    <property type="entry name" value="Prefoldin_subunit_alpha"/>
</dbReference>
<accession>A0AAD9GHL4</accession>
<dbReference type="AlphaFoldDB" id="A0AAD9GHL4"/>